<dbReference type="AlphaFoldDB" id="A0ABD0ANU1"/>
<protein>
    <submittedName>
        <fullName evidence="1">Uncharacterized protein</fullName>
    </submittedName>
</protein>
<evidence type="ECO:0000313" key="2">
    <source>
        <dbReference type="Proteomes" id="UP000653631"/>
    </source>
</evidence>
<name>A0ABD0ANU1_LIMFE</name>
<accession>A0ABD0ANU1</accession>
<evidence type="ECO:0000313" key="1">
    <source>
        <dbReference type="EMBL" id="GIC72682.1"/>
    </source>
</evidence>
<dbReference type="Proteomes" id="UP000653631">
    <property type="component" value="Unassembled WGS sequence"/>
</dbReference>
<proteinExistence type="predicted"/>
<sequence>MYSVVALICSLVVNLVQAFSSYQDRKLNYKLSLESIKRDKENDAENRKLQKDILKLNHEFDIQLKELSNKHHIRATKLDDKVYIHRSLIDQMEKVYFKYIDLLLSEIKSSKTMPVEFSTECQALSSKVMIYCPEAIQHIQNIYSNNISDEQAGKGFDPKKWLQDLVVNDLIPTLSNSIISVERNKASDQAD</sequence>
<dbReference type="RefSeq" id="WP_203622999.1">
    <property type="nucleotide sequence ID" value="NZ_BOLH01000020.1"/>
</dbReference>
<reference evidence="1 2" key="1">
    <citation type="submission" date="2021-01" db="EMBL/GenBank/DDBJ databases">
        <title>Development of a method for detection of lactic acid bacteria that cause putrefactive shochu mash.</title>
        <authorList>
            <person name="Takashita H."/>
            <person name="Fujihara E."/>
            <person name="Takayama K."/>
            <person name="Yamamoto H."/>
            <person name="Mizutani M."/>
            <person name="Kajiwara Y."/>
        </authorList>
    </citation>
    <scope>NUCLEOTIDE SEQUENCE [LARGE SCALE GENOMIC DNA]</scope>
    <source>
        <strain evidence="1 2">01-B1</strain>
    </source>
</reference>
<dbReference type="EMBL" id="BOLH01000020">
    <property type="protein sequence ID" value="GIC72682.1"/>
    <property type="molecule type" value="Genomic_DNA"/>
</dbReference>
<comment type="caution">
    <text evidence="1">The sequence shown here is derived from an EMBL/GenBank/DDBJ whole genome shotgun (WGS) entry which is preliminary data.</text>
</comment>
<organism evidence="1 2">
    <name type="scientific">Limosilactobacillus fermentum</name>
    <name type="common">Lactobacillus fermentum</name>
    <dbReference type="NCBI Taxonomy" id="1613"/>
    <lineage>
        <taxon>Bacteria</taxon>
        <taxon>Bacillati</taxon>
        <taxon>Bacillota</taxon>
        <taxon>Bacilli</taxon>
        <taxon>Lactobacillales</taxon>
        <taxon>Lactobacillaceae</taxon>
        <taxon>Limosilactobacillus</taxon>
    </lineage>
</organism>
<gene>
    <name evidence="1" type="ORF">LF01B1_16970</name>
</gene>